<feature type="compositionally biased region" description="Basic residues" evidence="1">
    <location>
        <begin position="36"/>
        <end position="51"/>
    </location>
</feature>
<feature type="compositionally biased region" description="Low complexity" evidence="1">
    <location>
        <begin position="24"/>
        <end position="35"/>
    </location>
</feature>
<dbReference type="AlphaFoldDB" id="A0A6J4KSS3"/>
<protein>
    <submittedName>
        <fullName evidence="2">TesB-like acyl-CoA thioesterase 5</fullName>
    </submittedName>
</protein>
<proteinExistence type="predicted"/>
<name>A0A6J4KSS3_9ACTN</name>
<evidence type="ECO:0000313" key="2">
    <source>
        <dbReference type="EMBL" id="CAA9313413.1"/>
    </source>
</evidence>
<organism evidence="2">
    <name type="scientific">uncultured Frankineae bacterium</name>
    <dbReference type="NCBI Taxonomy" id="437475"/>
    <lineage>
        <taxon>Bacteria</taxon>
        <taxon>Bacillati</taxon>
        <taxon>Actinomycetota</taxon>
        <taxon>Actinomycetes</taxon>
        <taxon>Frankiales</taxon>
        <taxon>environmental samples</taxon>
    </lineage>
</organism>
<feature type="compositionally biased region" description="Low complexity" evidence="1">
    <location>
        <begin position="66"/>
        <end position="80"/>
    </location>
</feature>
<dbReference type="EMBL" id="CADCUE010000026">
    <property type="protein sequence ID" value="CAA9313413.1"/>
    <property type="molecule type" value="Genomic_DNA"/>
</dbReference>
<accession>A0A6J4KSS3</accession>
<reference evidence="2" key="1">
    <citation type="submission" date="2020-02" db="EMBL/GenBank/DDBJ databases">
        <authorList>
            <person name="Meier V. D."/>
        </authorList>
    </citation>
    <scope>NUCLEOTIDE SEQUENCE</scope>
    <source>
        <strain evidence="2">AVDCRST_MAG16</strain>
    </source>
</reference>
<gene>
    <name evidence="2" type="ORF">AVDCRST_MAG16-317</name>
</gene>
<feature type="non-terminal residue" evidence="2">
    <location>
        <position position="255"/>
    </location>
</feature>
<feature type="non-terminal residue" evidence="2">
    <location>
        <position position="1"/>
    </location>
</feature>
<feature type="compositionally biased region" description="Basic residues" evidence="1">
    <location>
        <begin position="81"/>
        <end position="94"/>
    </location>
</feature>
<feature type="compositionally biased region" description="Basic residues" evidence="1">
    <location>
        <begin position="210"/>
        <end position="243"/>
    </location>
</feature>
<feature type="region of interest" description="Disordered" evidence="1">
    <location>
        <begin position="1"/>
        <end position="255"/>
    </location>
</feature>
<feature type="compositionally biased region" description="Basic residues" evidence="1">
    <location>
        <begin position="1"/>
        <end position="22"/>
    </location>
</feature>
<evidence type="ECO:0000256" key="1">
    <source>
        <dbReference type="SAM" id="MobiDB-lite"/>
    </source>
</evidence>
<sequence>GQLLRTARRRPLVGHRPHHRPVGRAVPARRSAQRAARPRRRALRAASRRGRRPADGRAAGRGAGRRAGAALTGGPAGAQRGARRGRPVGRRAGRRPCLGLAGPAHDAVRPVPGPPAAGPAGAEHVPAGGGLGRRLPVGGRVALRRRAVRREGAGDGVGPPAPPAGAGRGQQPPHQGAGRGGQRQRAVRRARPGDVALHQPRADRAPAPGGRRRLGVRRGPHGHLPGRRRSRHDGAARPRRPGRRGGAEPAGGAAV</sequence>